<evidence type="ECO:0000313" key="4">
    <source>
        <dbReference type="EMBL" id="EYR64112.1"/>
    </source>
</evidence>
<organism evidence="4 5">
    <name type="scientific">Actinotalea ferrariae CF5-4</name>
    <dbReference type="NCBI Taxonomy" id="948458"/>
    <lineage>
        <taxon>Bacteria</taxon>
        <taxon>Bacillati</taxon>
        <taxon>Actinomycetota</taxon>
        <taxon>Actinomycetes</taxon>
        <taxon>Micrococcales</taxon>
        <taxon>Cellulomonadaceae</taxon>
        <taxon>Actinotalea</taxon>
    </lineage>
</organism>
<dbReference type="PANTHER" id="PTHR48081">
    <property type="entry name" value="AB HYDROLASE SUPERFAMILY PROTEIN C4A8.06C"/>
    <property type="match status" value="1"/>
</dbReference>
<feature type="compositionally biased region" description="Low complexity" evidence="2">
    <location>
        <begin position="10"/>
        <end position="28"/>
    </location>
</feature>
<feature type="region of interest" description="Disordered" evidence="2">
    <location>
        <begin position="1"/>
        <end position="28"/>
    </location>
</feature>
<protein>
    <submittedName>
        <fullName evidence="4">Esterase</fullName>
    </submittedName>
</protein>
<dbReference type="Pfam" id="PF20434">
    <property type="entry name" value="BD-FAE"/>
    <property type="match status" value="1"/>
</dbReference>
<sequence length="274" mass="28552">MLRARLGRVLTRPQQTPPERTTSPRPTLTHRYGEHHRQVADLWVPSAGAPRGVVVLVHGGFWRAAYDRSLQDAVVADLVAAGWAVWNVEYRPVGDGGGWPVTFTDVAAAVDCLPDVTSLPLDRLVAVGHSAGGTLAAWLAARHVLPDGAPGAGPRVRPVAVCAQAGVLDLAAAAREGVGRGAVTDLLGAGPEEEPERWSHASPAALLPTAVPLLALTGAEDDVVPPGQSEAYVAAARAAGDDARLEVVPDEGHMEHLDPASACWAAVRAWLASV</sequence>
<dbReference type="InterPro" id="IPR029058">
    <property type="entry name" value="AB_hydrolase_fold"/>
</dbReference>
<dbReference type="SUPFAM" id="SSF53474">
    <property type="entry name" value="alpha/beta-Hydrolases"/>
    <property type="match status" value="1"/>
</dbReference>
<gene>
    <name evidence="4" type="ORF">N866_15375</name>
</gene>
<dbReference type="AlphaFoldDB" id="A0A021VYG6"/>
<evidence type="ECO:0000256" key="2">
    <source>
        <dbReference type="SAM" id="MobiDB-lite"/>
    </source>
</evidence>
<dbReference type="GO" id="GO:0016787">
    <property type="term" value="F:hydrolase activity"/>
    <property type="evidence" value="ECO:0007669"/>
    <property type="project" value="UniProtKB-KW"/>
</dbReference>
<keyword evidence="1" id="KW-0378">Hydrolase</keyword>
<evidence type="ECO:0000259" key="3">
    <source>
        <dbReference type="Pfam" id="PF20434"/>
    </source>
</evidence>
<name>A0A021VYG6_9CELL</name>
<reference evidence="4 5" key="1">
    <citation type="submission" date="2014-01" db="EMBL/GenBank/DDBJ databases">
        <title>Actinotalea ferrariae CF5-4.</title>
        <authorList>
            <person name="Chen F."/>
            <person name="Li Y."/>
            <person name="Wang G."/>
        </authorList>
    </citation>
    <scope>NUCLEOTIDE SEQUENCE [LARGE SCALE GENOMIC DNA]</scope>
    <source>
        <strain evidence="4 5">CF5-4</strain>
    </source>
</reference>
<dbReference type="EMBL" id="AXCW01000046">
    <property type="protein sequence ID" value="EYR64112.1"/>
    <property type="molecule type" value="Genomic_DNA"/>
</dbReference>
<comment type="caution">
    <text evidence="4">The sequence shown here is derived from an EMBL/GenBank/DDBJ whole genome shotgun (WGS) entry which is preliminary data.</text>
</comment>
<dbReference type="RefSeq" id="WP_216699381.1">
    <property type="nucleotide sequence ID" value="NZ_AXCW01000046.1"/>
</dbReference>
<evidence type="ECO:0000256" key="1">
    <source>
        <dbReference type="ARBA" id="ARBA00022801"/>
    </source>
</evidence>
<dbReference type="Gene3D" id="3.40.50.1820">
    <property type="entry name" value="alpha/beta hydrolase"/>
    <property type="match status" value="1"/>
</dbReference>
<evidence type="ECO:0000313" key="5">
    <source>
        <dbReference type="Proteomes" id="UP000019753"/>
    </source>
</evidence>
<dbReference type="InterPro" id="IPR050300">
    <property type="entry name" value="GDXG_lipolytic_enzyme"/>
</dbReference>
<accession>A0A021VYG6</accession>
<feature type="domain" description="BD-FAE-like" evidence="3">
    <location>
        <begin position="41"/>
        <end position="231"/>
    </location>
</feature>
<proteinExistence type="predicted"/>
<keyword evidence="5" id="KW-1185">Reference proteome</keyword>
<dbReference type="InterPro" id="IPR049492">
    <property type="entry name" value="BD-FAE-like_dom"/>
</dbReference>
<dbReference type="Proteomes" id="UP000019753">
    <property type="component" value="Unassembled WGS sequence"/>
</dbReference>